<reference evidence="4" key="1">
    <citation type="submission" date="2021-10" db="EMBL/GenBank/DDBJ databases">
        <title>De novo Genome Assembly of Clathrus columnatus (Basidiomycota, Fungi) Using Illumina and Nanopore Sequence Data.</title>
        <authorList>
            <person name="Ogiso-Tanaka E."/>
            <person name="Itagaki H."/>
            <person name="Hosoya T."/>
            <person name="Hosaka K."/>
        </authorList>
    </citation>
    <scope>NUCLEOTIDE SEQUENCE</scope>
    <source>
        <strain evidence="4">MO-923</strain>
    </source>
</reference>
<feature type="site" description="Histone H3K4me3 binding" evidence="1">
    <location>
        <position position="352"/>
    </location>
</feature>
<keyword evidence="5" id="KW-1185">Reference proteome</keyword>
<evidence type="ECO:0000256" key="2">
    <source>
        <dbReference type="SAM" id="MobiDB-lite"/>
    </source>
</evidence>
<evidence type="ECO:0000313" key="4">
    <source>
        <dbReference type="EMBL" id="GJJ12033.1"/>
    </source>
</evidence>
<proteinExistence type="predicted"/>
<feature type="compositionally biased region" description="Polar residues" evidence="2">
    <location>
        <begin position="109"/>
        <end position="127"/>
    </location>
</feature>
<feature type="site" description="Histone H3K4me3 binding" evidence="1">
    <location>
        <position position="329"/>
    </location>
</feature>
<dbReference type="AlphaFoldDB" id="A0AAV5AET5"/>
<dbReference type="InterPro" id="IPR028651">
    <property type="entry name" value="ING_fam"/>
</dbReference>
<organism evidence="4 5">
    <name type="scientific">Clathrus columnatus</name>
    <dbReference type="NCBI Taxonomy" id="1419009"/>
    <lineage>
        <taxon>Eukaryota</taxon>
        <taxon>Fungi</taxon>
        <taxon>Dikarya</taxon>
        <taxon>Basidiomycota</taxon>
        <taxon>Agaricomycotina</taxon>
        <taxon>Agaricomycetes</taxon>
        <taxon>Phallomycetidae</taxon>
        <taxon>Phallales</taxon>
        <taxon>Clathraceae</taxon>
        <taxon>Clathrus</taxon>
    </lineage>
</organism>
<feature type="site" description="Histone H3K4me3 binding" evidence="1">
    <location>
        <position position="340"/>
    </location>
</feature>
<feature type="compositionally biased region" description="Polar residues" evidence="2">
    <location>
        <begin position="309"/>
        <end position="320"/>
    </location>
</feature>
<feature type="site" description="Histone H3K4me3 binding" evidence="1">
    <location>
        <position position="344"/>
    </location>
</feature>
<sequence length="363" mass="40836">MRQKRRKTATTLLDASKEGDEFKDEGGRGLKAIILNTSPLELAEEVVQTVWESMKEEFHASIEQLPLSFQRTFSLISEQDKEAQAYYAELLPTIRLYVKLRQSLQENSKGIISPPHNNFMKQKSGSEGTYKPPSNIGMKQDIAVSEADRRSSIDSTMAYRQFLDSDSTSSPRRTSRFRDATVPKSVPFPPRQKPRSTKELLLRISFLLSEILRASEEKVGLANAAHDSIIRHLKILDAALIEHDGPTFAVDLPDDMPAGHTIEVCDAPKDEQGSDEEDGLLEMTERDNKPPRRPKRRRRDRESQENQSGPTSSNQISGGTSVDLTEERYCYCNQISYGEMVACDNPTCEHEWPSDSSISDALA</sequence>
<accession>A0AAV5AET5</accession>
<feature type="domain" description="Inhibitor of growth protein N-terminal histone-binding" evidence="3">
    <location>
        <begin position="54"/>
        <end position="243"/>
    </location>
</feature>
<evidence type="ECO:0000256" key="1">
    <source>
        <dbReference type="PIRSR" id="PIRSR628651-50"/>
    </source>
</evidence>
<evidence type="ECO:0000259" key="3">
    <source>
        <dbReference type="SMART" id="SM01408"/>
    </source>
</evidence>
<name>A0AAV5AET5_9AGAM</name>
<dbReference type="EMBL" id="BPWL01000007">
    <property type="protein sequence ID" value="GJJ12033.1"/>
    <property type="molecule type" value="Genomic_DNA"/>
</dbReference>
<dbReference type="Gene3D" id="6.10.140.1740">
    <property type="match status" value="1"/>
</dbReference>
<feature type="region of interest" description="Disordered" evidence="2">
    <location>
        <begin position="252"/>
        <end position="320"/>
    </location>
</feature>
<dbReference type="Gene3D" id="3.30.40.10">
    <property type="entry name" value="Zinc/RING finger domain, C3HC4 (zinc finger)"/>
    <property type="match status" value="1"/>
</dbReference>
<dbReference type="Pfam" id="PF12998">
    <property type="entry name" value="ING"/>
    <property type="match status" value="2"/>
</dbReference>
<gene>
    <name evidence="4" type="ORF">Clacol_006273</name>
</gene>
<dbReference type="InterPro" id="IPR011011">
    <property type="entry name" value="Znf_FYVE_PHD"/>
</dbReference>
<comment type="caution">
    <text evidence="4">The sequence shown here is derived from an EMBL/GenBank/DDBJ whole genome shotgun (WGS) entry which is preliminary data.</text>
</comment>
<dbReference type="Proteomes" id="UP001050691">
    <property type="component" value="Unassembled WGS sequence"/>
</dbReference>
<dbReference type="PANTHER" id="PTHR10333">
    <property type="entry name" value="INHIBITOR OF GROWTH PROTEIN"/>
    <property type="match status" value="1"/>
</dbReference>
<dbReference type="InterPro" id="IPR024610">
    <property type="entry name" value="ING_N_histone-binding"/>
</dbReference>
<feature type="region of interest" description="Disordered" evidence="2">
    <location>
        <begin position="162"/>
        <end position="195"/>
    </location>
</feature>
<dbReference type="GO" id="GO:0000785">
    <property type="term" value="C:chromatin"/>
    <property type="evidence" value="ECO:0007669"/>
    <property type="project" value="UniProtKB-ARBA"/>
</dbReference>
<evidence type="ECO:0000313" key="5">
    <source>
        <dbReference type="Proteomes" id="UP001050691"/>
    </source>
</evidence>
<dbReference type="SUPFAM" id="SSF57903">
    <property type="entry name" value="FYVE/PHD zinc finger"/>
    <property type="match status" value="1"/>
</dbReference>
<feature type="region of interest" description="Disordered" evidence="2">
    <location>
        <begin position="109"/>
        <end position="137"/>
    </location>
</feature>
<dbReference type="InterPro" id="IPR013083">
    <property type="entry name" value="Znf_RING/FYVE/PHD"/>
</dbReference>
<dbReference type="SMART" id="SM01408">
    <property type="entry name" value="ING"/>
    <property type="match status" value="1"/>
</dbReference>
<protein>
    <recommendedName>
        <fullName evidence="3">Inhibitor of growth protein N-terminal histone-binding domain-containing protein</fullName>
    </recommendedName>
</protein>